<accession>A0A2S4HCB5</accession>
<evidence type="ECO:0000313" key="2">
    <source>
        <dbReference type="EMBL" id="POP51579.1"/>
    </source>
</evidence>
<name>A0A2S4HCB5_9GAMM</name>
<reference evidence="2" key="1">
    <citation type="submission" date="2018-01" db="EMBL/GenBank/DDBJ databases">
        <authorList>
            <person name="Yu X.-D."/>
        </authorList>
    </citation>
    <scope>NUCLEOTIDE SEQUENCE</scope>
    <source>
        <strain evidence="2">ZX-21</strain>
    </source>
</reference>
<dbReference type="Pfam" id="PF04796">
    <property type="entry name" value="RepA_C"/>
    <property type="match status" value="1"/>
</dbReference>
<evidence type="ECO:0000256" key="1">
    <source>
        <dbReference type="SAM" id="Phobius"/>
    </source>
</evidence>
<dbReference type="AlphaFoldDB" id="A0A2S4HCB5"/>
<dbReference type="EMBL" id="PQGG01000038">
    <property type="protein sequence ID" value="POP51579.1"/>
    <property type="molecule type" value="Genomic_DNA"/>
</dbReference>
<protein>
    <recommendedName>
        <fullName evidence="4">Plasmid encoded RepA protein</fullName>
    </recommendedName>
</protein>
<sequence length="438" mass="49358">MVFLQLAYLQGLCYIAYIFVTASFYVFIIICNSYGLSLMKLTKKEVLALFEAKGASRSELERKSVLFQSSIFQDRLLIGSGVITDLNSREPGEEKLSWSSNSSLSDMDVYDLEDYVQTNTLTTDQANSVTPAQLDCLSDRSRELVLSQKGHVSKSEREIWFSLVEIVQTGLPISPVTGEQYFERTNGDLTVTFSAPSNLKLPNGPMARKVFLWLVSEAVKTKGERVNLGRSLKQFVTKTLDSTWTTGKNGNREAWAECLASMLGMSITATRKGKLAKGKKIDIANLTIAKRASLWWSPEHEEKMDAYIEFNDGFIDAVKTNAVPGDAEAMRGILKEGGCLAFDTYSWLTYRYFKLDMSRQHIVEVSLHDLWKQSGSSASDFSTFKREFLKDLEVVSKWYPQANFKVVEQKLVLYRSTPHVSPQLASAKIKKLQEQAEH</sequence>
<proteinExistence type="predicted"/>
<feature type="transmembrane region" description="Helical" evidence="1">
    <location>
        <begin position="14"/>
        <end position="35"/>
    </location>
</feature>
<dbReference type="Proteomes" id="UP000237222">
    <property type="component" value="Unassembled WGS sequence"/>
</dbReference>
<comment type="caution">
    <text evidence="2">The sequence shown here is derived from an EMBL/GenBank/DDBJ whole genome shotgun (WGS) entry which is preliminary data.</text>
</comment>
<dbReference type="InterPro" id="IPR006881">
    <property type="entry name" value="RepA_C"/>
</dbReference>
<evidence type="ECO:0000313" key="3">
    <source>
        <dbReference type="Proteomes" id="UP000237222"/>
    </source>
</evidence>
<gene>
    <name evidence="2" type="ORF">C0068_16720</name>
</gene>
<keyword evidence="1" id="KW-0812">Transmembrane</keyword>
<organism evidence="2 3">
    <name type="scientific">Zhongshania marina</name>
    <dbReference type="NCBI Taxonomy" id="2304603"/>
    <lineage>
        <taxon>Bacteria</taxon>
        <taxon>Pseudomonadati</taxon>
        <taxon>Pseudomonadota</taxon>
        <taxon>Gammaproteobacteria</taxon>
        <taxon>Cellvibrionales</taxon>
        <taxon>Spongiibacteraceae</taxon>
        <taxon>Zhongshania</taxon>
    </lineage>
</organism>
<keyword evidence="1" id="KW-0472">Membrane</keyword>
<evidence type="ECO:0008006" key="4">
    <source>
        <dbReference type="Google" id="ProtNLM"/>
    </source>
</evidence>
<keyword evidence="1" id="KW-1133">Transmembrane helix</keyword>